<proteinExistence type="predicted"/>
<protein>
    <submittedName>
        <fullName evidence="2">Uncharacterized protein</fullName>
    </submittedName>
</protein>
<keyword evidence="3" id="KW-1185">Reference proteome</keyword>
<name>A0A6A6I8L0_9PLEO</name>
<evidence type="ECO:0000313" key="3">
    <source>
        <dbReference type="Proteomes" id="UP000800094"/>
    </source>
</evidence>
<feature type="region of interest" description="Disordered" evidence="1">
    <location>
        <begin position="404"/>
        <end position="426"/>
    </location>
</feature>
<dbReference type="GeneID" id="54587723"/>
<dbReference type="RefSeq" id="XP_033681908.1">
    <property type="nucleotide sequence ID" value="XM_033834393.1"/>
</dbReference>
<evidence type="ECO:0000256" key="1">
    <source>
        <dbReference type="SAM" id="MobiDB-lite"/>
    </source>
</evidence>
<feature type="compositionally biased region" description="Polar residues" evidence="1">
    <location>
        <begin position="404"/>
        <end position="414"/>
    </location>
</feature>
<reference evidence="2" key="1">
    <citation type="journal article" date="2020" name="Stud. Mycol.">
        <title>101 Dothideomycetes genomes: a test case for predicting lifestyles and emergence of pathogens.</title>
        <authorList>
            <person name="Haridas S."/>
            <person name="Albert R."/>
            <person name="Binder M."/>
            <person name="Bloem J."/>
            <person name="Labutti K."/>
            <person name="Salamov A."/>
            <person name="Andreopoulos B."/>
            <person name="Baker S."/>
            <person name="Barry K."/>
            <person name="Bills G."/>
            <person name="Bluhm B."/>
            <person name="Cannon C."/>
            <person name="Castanera R."/>
            <person name="Culley D."/>
            <person name="Daum C."/>
            <person name="Ezra D."/>
            <person name="Gonzalez J."/>
            <person name="Henrissat B."/>
            <person name="Kuo A."/>
            <person name="Liang C."/>
            <person name="Lipzen A."/>
            <person name="Lutzoni F."/>
            <person name="Magnuson J."/>
            <person name="Mondo S."/>
            <person name="Nolan M."/>
            <person name="Ohm R."/>
            <person name="Pangilinan J."/>
            <person name="Park H.-J."/>
            <person name="Ramirez L."/>
            <person name="Alfaro M."/>
            <person name="Sun H."/>
            <person name="Tritt A."/>
            <person name="Yoshinaga Y."/>
            <person name="Zwiers L.-H."/>
            <person name="Turgeon B."/>
            <person name="Goodwin S."/>
            <person name="Spatafora J."/>
            <person name="Crous P."/>
            <person name="Grigoriev I."/>
        </authorList>
    </citation>
    <scope>NUCLEOTIDE SEQUENCE</scope>
    <source>
        <strain evidence="2">CBS 122368</strain>
    </source>
</reference>
<dbReference type="AlphaFoldDB" id="A0A6A6I8L0"/>
<gene>
    <name evidence="2" type="ORF">BU26DRAFT_576987</name>
</gene>
<feature type="compositionally biased region" description="Low complexity" evidence="1">
    <location>
        <begin position="477"/>
        <end position="490"/>
    </location>
</feature>
<dbReference type="Proteomes" id="UP000800094">
    <property type="component" value="Unassembled WGS sequence"/>
</dbReference>
<dbReference type="OrthoDB" id="10344458at2759"/>
<feature type="compositionally biased region" description="Acidic residues" evidence="1">
    <location>
        <begin position="417"/>
        <end position="426"/>
    </location>
</feature>
<dbReference type="EMBL" id="ML987198">
    <property type="protein sequence ID" value="KAF2246904.1"/>
    <property type="molecule type" value="Genomic_DNA"/>
</dbReference>
<organism evidence="2 3">
    <name type="scientific">Trematosphaeria pertusa</name>
    <dbReference type="NCBI Taxonomy" id="390896"/>
    <lineage>
        <taxon>Eukaryota</taxon>
        <taxon>Fungi</taxon>
        <taxon>Dikarya</taxon>
        <taxon>Ascomycota</taxon>
        <taxon>Pezizomycotina</taxon>
        <taxon>Dothideomycetes</taxon>
        <taxon>Pleosporomycetidae</taxon>
        <taxon>Pleosporales</taxon>
        <taxon>Massarineae</taxon>
        <taxon>Trematosphaeriaceae</taxon>
        <taxon>Trematosphaeria</taxon>
    </lineage>
</organism>
<sequence length="827" mass="91837">MGFSLSHSLTKAKFPVVGAAGPTTKPSEREKSRKIPSFGKGKSKTADQLLCEYSQYTLEHWDEVELDEADLEDAELGGDNAVPRCLSESVFLMGCKKDDLGRKDDIVENTRGPRPRYDLRLKGTKVRRSGGVLGSSRSEEVELQKSKKEIAKWASEVGTAKSEVLFDADSPTEADEQPAPVVLLSPEAIAGQFTWLCAQDADAFEPSQSFLGMRSPSQTMLGFGERILAIGELRPYMTPVEDLHRVLDDVLLESSHDEVNETALEFVPARRAPRHLIAKNGGENPFEGDFLMEKDEGVAEISSEHASHQMKVGEEHVEWVCEASARSNAKIGMETVDLGLCAKCVPNSDFLPGIDHLTNIAVRSMWFEYDRNTQLEPAAQPLETRPLSISELLDWYYEVGGSTGSEVENCSSPQTFFDDETDDEEEKEDFYGIREITDPYIDEYDDADQGLQSLDENVEFKWPAHLNQHLSTITENSEGTRSKTSSSDSSIDFADNRGFVKPASTRRANFLDDEDSPASQNTGSASERLQESWVEETYFSDEMWRSDPDLRTAFVVAETTDRVDLPSMQVENSDCELFGQAPEADEDVINDIDISIRALQMFVEDYVQRIRGGDVTHMAITREEIQKDSDPQAASGWQGMTIDEVCARIQNMYEVLNLTAKQVQEKTLRKVLAVLQLFHAKTNACIVQLETASAPSHTTGGFFVVNHFWNAAFSGMKYIGSAHSEMLQKPDLTHQAAEASITERLVWCDWLSGICRSMLSVVHDFVVASLHWWAAKTFQAIRRVQATPELSSHGNSMGASILFPGFSCLNTTCMVKGPLGPYVVPGG</sequence>
<feature type="region of interest" description="Disordered" evidence="1">
    <location>
        <begin position="472"/>
        <end position="530"/>
    </location>
</feature>
<feature type="region of interest" description="Disordered" evidence="1">
    <location>
        <begin position="16"/>
        <end position="43"/>
    </location>
</feature>
<accession>A0A6A6I8L0</accession>
<feature type="compositionally biased region" description="Polar residues" evidence="1">
    <location>
        <begin position="517"/>
        <end position="527"/>
    </location>
</feature>
<evidence type="ECO:0000313" key="2">
    <source>
        <dbReference type="EMBL" id="KAF2246904.1"/>
    </source>
</evidence>